<dbReference type="SUPFAM" id="SSF52200">
    <property type="entry name" value="Toll/Interleukin receptor TIR domain"/>
    <property type="match status" value="1"/>
</dbReference>
<feature type="transmembrane region" description="Helical" evidence="1">
    <location>
        <begin position="165"/>
        <end position="186"/>
    </location>
</feature>
<keyword evidence="1" id="KW-0472">Membrane</keyword>
<dbReference type="Pfam" id="PF13676">
    <property type="entry name" value="TIR_2"/>
    <property type="match status" value="1"/>
</dbReference>
<evidence type="ECO:0000256" key="1">
    <source>
        <dbReference type="SAM" id="Phobius"/>
    </source>
</evidence>
<dbReference type="Proteomes" id="UP000282656">
    <property type="component" value="Unassembled WGS sequence"/>
</dbReference>
<organism evidence="3 4">
    <name type="scientific">Corallococcus interemptor</name>
    <dbReference type="NCBI Taxonomy" id="2316720"/>
    <lineage>
        <taxon>Bacteria</taxon>
        <taxon>Pseudomonadati</taxon>
        <taxon>Myxococcota</taxon>
        <taxon>Myxococcia</taxon>
        <taxon>Myxococcales</taxon>
        <taxon>Cystobacterineae</taxon>
        <taxon>Myxococcaceae</taxon>
        <taxon>Corallococcus</taxon>
    </lineage>
</organism>
<reference evidence="4" key="1">
    <citation type="submission" date="2018-09" db="EMBL/GenBank/DDBJ databases">
        <authorList>
            <person name="Livingstone P.G."/>
            <person name="Whitworth D.E."/>
        </authorList>
    </citation>
    <scope>NUCLEOTIDE SEQUENCE [LARGE SCALE GENOMIC DNA]</scope>
    <source>
        <strain evidence="4">AB047A</strain>
    </source>
</reference>
<comment type="caution">
    <text evidence="3">The sequence shown here is derived from an EMBL/GenBank/DDBJ whole genome shotgun (WGS) entry which is preliminary data.</text>
</comment>
<keyword evidence="3" id="KW-0675">Receptor</keyword>
<name>A0A3A8R233_9BACT</name>
<keyword evidence="1" id="KW-1133">Transmembrane helix</keyword>
<keyword evidence="4" id="KW-1185">Reference proteome</keyword>
<dbReference type="OrthoDB" id="134501at2"/>
<dbReference type="InterPro" id="IPR000157">
    <property type="entry name" value="TIR_dom"/>
</dbReference>
<evidence type="ECO:0000313" key="3">
    <source>
        <dbReference type="EMBL" id="RKH74141.1"/>
    </source>
</evidence>
<dbReference type="AlphaFoldDB" id="A0A3A8R233"/>
<gene>
    <name evidence="3" type="ORF">D7X96_00250</name>
</gene>
<dbReference type="InterPro" id="IPR035897">
    <property type="entry name" value="Toll_tir_struct_dom_sf"/>
</dbReference>
<evidence type="ECO:0000313" key="4">
    <source>
        <dbReference type="Proteomes" id="UP000282656"/>
    </source>
</evidence>
<keyword evidence="1" id="KW-0812">Transmembrane</keyword>
<dbReference type="PROSITE" id="PS50104">
    <property type="entry name" value="TIR"/>
    <property type="match status" value="1"/>
</dbReference>
<protein>
    <submittedName>
        <fullName evidence="3">Toll/interleukin-1 receptor domain-containing protein</fullName>
    </submittedName>
</protein>
<dbReference type="Gene3D" id="3.40.50.10140">
    <property type="entry name" value="Toll/interleukin-1 receptor homology (TIR) domain"/>
    <property type="match status" value="1"/>
</dbReference>
<sequence>MMRQVREARGALAAWWNRLWGYDLFISYSRRDALSYAQQLDRMLTAAGFLCFRDEDRVWAGDHLPSKLLTAARRSRVLLVVLSPQALDSDWVKAELATYLAVEGERQVIPLFFDPRHPEGLPDAFGRLRDYLGLYEAYDRLHQAEPESRLLEEIRRRFQGIRQRTLRRGTLAALALGLGGTAMVGWSQLQQARAETIQRQWRERAVGFLQAHRNDMAEVALARAHAAGAATGEEDLQRQYRDARAGRMLVPMRTLDVSPSARLHHWDAWKDEPYAVLYENASGKLELDFQGTRRALPSCPTEPRVTSRSEWLAWACDRVLYRIRLDSPDAVVQSALAQEPEELSFSARELRLLERTGTQVHVRGLNEETLAEQWKTFFPLESPQALVHLCPGGDFLAYAITADARALHLHRWQLDASVASTVSVPFQEDLQALNAGGVDLGSVTQDAHCGRFILSYAPWTWFGRTTQDFRWLLLAWGDVPPVRALEPGLREPRLVERSTGSEAVYLSDSRDLRRLPVVPPMVVAPEVRTLASGVQSFAVWSPPGEDAPLQLLSMNADDLEVHDADALRARYPVGVDEVLRIRVSADGTFIAVEGRERLFIWKRAVSSTPEGIPALDVLSRELGVRLLEDGSFRYTAIEEAPRAASRTDPPPEHER</sequence>
<dbReference type="EMBL" id="RAWM01000001">
    <property type="protein sequence ID" value="RKH74141.1"/>
    <property type="molecule type" value="Genomic_DNA"/>
</dbReference>
<feature type="domain" description="TIR" evidence="2">
    <location>
        <begin position="20"/>
        <end position="162"/>
    </location>
</feature>
<accession>A0A3A8R233</accession>
<evidence type="ECO:0000259" key="2">
    <source>
        <dbReference type="PROSITE" id="PS50104"/>
    </source>
</evidence>
<dbReference type="SMART" id="SM00255">
    <property type="entry name" value="TIR"/>
    <property type="match status" value="1"/>
</dbReference>
<proteinExistence type="predicted"/>
<dbReference type="GO" id="GO:0007165">
    <property type="term" value="P:signal transduction"/>
    <property type="evidence" value="ECO:0007669"/>
    <property type="project" value="InterPro"/>
</dbReference>